<dbReference type="PANTHER" id="PTHR43418">
    <property type="entry name" value="MULTIFUNCTIONAL TRYPTOPHAN BIOSYNTHESIS PROTEIN-RELATED"/>
    <property type="match status" value="1"/>
</dbReference>
<organism evidence="10 11">
    <name type="scientific">Photorhabdus asymbiotica</name>
    <dbReference type="NCBI Taxonomy" id="291112"/>
    <lineage>
        <taxon>Bacteria</taxon>
        <taxon>Pseudomonadati</taxon>
        <taxon>Pseudomonadota</taxon>
        <taxon>Gammaproteobacteria</taxon>
        <taxon>Enterobacterales</taxon>
        <taxon>Morganellaceae</taxon>
        <taxon>Photorhabdus</taxon>
    </lineage>
</organism>
<feature type="binding site" evidence="8">
    <location>
        <position position="314"/>
    </location>
    <ligand>
        <name>L-glutamine</name>
        <dbReference type="ChEBI" id="CHEBI:58359"/>
    </ligand>
</feature>
<dbReference type="Pfam" id="PF00117">
    <property type="entry name" value="GATase"/>
    <property type="match status" value="1"/>
</dbReference>
<dbReference type="RefSeq" id="WP_012776749.1">
    <property type="nucleotide sequence ID" value="NC_012962.1"/>
</dbReference>
<feature type="domain" description="Carbamoyl-phosphate synthase small subunit N-terminal" evidence="9">
    <location>
        <begin position="3"/>
        <end position="133"/>
    </location>
</feature>
<dbReference type="NCBIfam" id="NF009475">
    <property type="entry name" value="PRK12838.1"/>
    <property type="match status" value="1"/>
</dbReference>
<dbReference type="SUPFAM" id="SSF52021">
    <property type="entry name" value="Carbamoyl phosphate synthetase, small subunit N-terminal domain"/>
    <property type="match status" value="1"/>
</dbReference>
<dbReference type="Proteomes" id="UP000280955">
    <property type="component" value="Unassembled WGS sequence"/>
</dbReference>
<evidence type="ECO:0000256" key="2">
    <source>
        <dbReference type="ARBA" id="ARBA00007800"/>
    </source>
</evidence>
<feature type="active site" evidence="8">
    <location>
        <position position="355"/>
    </location>
</feature>
<dbReference type="HAMAP" id="MF_01209">
    <property type="entry name" value="CPSase_S_chain"/>
    <property type="match status" value="1"/>
</dbReference>
<comment type="function">
    <text evidence="8">Small subunit of the glutamine-dependent carbamoyl phosphate synthetase (CPSase). CPSase catalyzes the formation of carbamoyl phosphate from the ammonia moiety of glutamine, carbonate, and phosphate donated by ATP, constituting the first step of 2 biosynthetic pathways, one leading to arginine and/or urea and the other to pyrimidine nucleotides. The small subunit (glutamine amidotransferase) binds and cleaves glutamine to supply the large subunit with the substrate ammonia.</text>
</comment>
<reference evidence="10 11" key="1">
    <citation type="submission" date="2018-10" db="EMBL/GenBank/DDBJ databases">
        <title>Genomic Encyclopedia of Archaeal and Bacterial Type Strains, Phase II (KMG-II): from individual species to whole genera.</title>
        <authorList>
            <person name="Goeker M."/>
        </authorList>
    </citation>
    <scope>NUCLEOTIDE SEQUENCE [LARGE SCALE GENOMIC DNA]</scope>
    <source>
        <strain evidence="10 11">DSM 15149</strain>
    </source>
</reference>
<feature type="region of interest" description="CPSase" evidence="8">
    <location>
        <begin position="1"/>
        <end position="192"/>
    </location>
</feature>
<feature type="binding site" evidence="8">
    <location>
        <position position="47"/>
    </location>
    <ligand>
        <name>L-glutamine</name>
        <dbReference type="ChEBI" id="CHEBI:58359"/>
    </ligand>
</feature>
<evidence type="ECO:0000313" key="11">
    <source>
        <dbReference type="Proteomes" id="UP000280955"/>
    </source>
</evidence>
<comment type="caution">
    <text evidence="10">The sequence shown here is derived from an EMBL/GenBank/DDBJ whole genome shotgun (WGS) entry which is preliminary data.</text>
</comment>
<proteinExistence type="inferred from homology"/>
<comment type="pathway">
    <text evidence="8">Pyrimidine metabolism; UMP biosynthesis via de novo pathway; (S)-dihydroorotate from bicarbonate: step 1/3.</text>
</comment>
<dbReference type="InterPro" id="IPR017926">
    <property type="entry name" value="GATASE"/>
</dbReference>
<accession>A0ABX9SM78</accession>
<feature type="binding site" evidence="8">
    <location>
        <position position="313"/>
    </location>
    <ligand>
        <name>L-glutamine</name>
        <dbReference type="ChEBI" id="CHEBI:58359"/>
    </ligand>
</feature>
<keyword evidence="8" id="KW-0055">Arginine biosynthesis</keyword>
<feature type="binding site" evidence="8">
    <location>
        <position position="243"/>
    </location>
    <ligand>
        <name>L-glutamine</name>
        <dbReference type="ChEBI" id="CHEBI:58359"/>
    </ligand>
</feature>
<feature type="binding site" evidence="8">
    <location>
        <position position="273"/>
    </location>
    <ligand>
        <name>L-glutamine</name>
        <dbReference type="ChEBI" id="CHEBI:58359"/>
    </ligand>
</feature>
<dbReference type="PANTHER" id="PTHR43418:SF7">
    <property type="entry name" value="CARBAMOYL-PHOSPHATE SYNTHASE SMALL CHAIN"/>
    <property type="match status" value="1"/>
</dbReference>
<keyword evidence="3 8" id="KW-0436">Ligase</keyword>
<dbReference type="CDD" id="cd01744">
    <property type="entry name" value="GATase1_CPSase"/>
    <property type="match status" value="1"/>
</dbReference>
<dbReference type="SMART" id="SM01097">
    <property type="entry name" value="CPSase_sm_chain"/>
    <property type="match status" value="1"/>
</dbReference>
<comment type="catalytic activity">
    <reaction evidence="8">
        <text>L-glutamine + H2O = L-glutamate + NH4(+)</text>
        <dbReference type="Rhea" id="RHEA:15889"/>
        <dbReference type="ChEBI" id="CHEBI:15377"/>
        <dbReference type="ChEBI" id="CHEBI:28938"/>
        <dbReference type="ChEBI" id="CHEBI:29985"/>
        <dbReference type="ChEBI" id="CHEBI:58359"/>
    </reaction>
</comment>
<keyword evidence="4 8" id="KW-0547">Nucleotide-binding</keyword>
<evidence type="ECO:0000256" key="3">
    <source>
        <dbReference type="ARBA" id="ARBA00022598"/>
    </source>
</evidence>
<dbReference type="Gene3D" id="3.40.50.880">
    <property type="match status" value="1"/>
</dbReference>
<evidence type="ECO:0000256" key="5">
    <source>
        <dbReference type="ARBA" id="ARBA00022840"/>
    </source>
</evidence>
<keyword evidence="8" id="KW-0665">Pyrimidine biosynthesis</keyword>
<evidence type="ECO:0000256" key="4">
    <source>
        <dbReference type="ARBA" id="ARBA00022741"/>
    </source>
</evidence>
<dbReference type="PRINTS" id="PR00099">
    <property type="entry name" value="CPSGATASE"/>
</dbReference>
<keyword evidence="11" id="KW-1185">Reference proteome</keyword>
<name>A0ABX9SM78_9GAMM</name>
<dbReference type="SUPFAM" id="SSF52317">
    <property type="entry name" value="Class I glutamine amidotransferase-like"/>
    <property type="match status" value="1"/>
</dbReference>
<dbReference type="PRINTS" id="PR00096">
    <property type="entry name" value="GATASE"/>
</dbReference>
<dbReference type="InterPro" id="IPR006274">
    <property type="entry name" value="CarbamoylP_synth_ssu"/>
</dbReference>
<comment type="subunit">
    <text evidence="8">Composed of two chains; the small (or glutamine) chain promotes the hydrolysis of glutamine to ammonia, which is used by the large (or ammonia) chain to synthesize carbamoyl phosphate. Tetramer of heterodimers (alpha,beta)4.</text>
</comment>
<dbReference type="InterPro" id="IPR050472">
    <property type="entry name" value="Anth_synth/Amidotransfase"/>
</dbReference>
<dbReference type="Gene3D" id="3.50.30.20">
    <property type="entry name" value="Carbamoyl-phosphate synthase small subunit, N-terminal domain"/>
    <property type="match status" value="1"/>
</dbReference>
<protein>
    <recommendedName>
        <fullName evidence="8">Carbamoyl phosphate synthase small chain</fullName>
        <ecNumber evidence="8">6.3.5.5</ecNumber>
    </recommendedName>
    <alternativeName>
        <fullName evidence="8">Carbamoyl phosphate synthetase glutamine chain</fullName>
    </alternativeName>
</protein>
<sequence length="387" mass="42660">MIKSAILVLEDGTQFHGRAIGAEGAAVGEVVFNTSMTGYQEILTDPSYSRQIVTLTYPHIGNVGTNSVDKESLKVQAQGLVIRDLPLLTSNFRSEETLSDYLKRHNIVAIADIDTRKLTRWLREKGSQNGCIIAGRQIDAEVALEKAKAFPGLQGMDLAREVTTEQTYPWLQGSWTLADGLPEEKQEQDLLYHVVAYDFGAKRNILRMLVDRGCRLTVVPAQTPAEDVLKLNPDGIFLSNGPGDPAPCGYAIEAIKTLLETDIPIFGICLGHQLLALASGAETMKMKFGHHGGNHPVKDLDRNVVMITAQNHGFAVDEKSLPANLRVTHKSLFDGTLQGIHRTDKPAFSFQGHPEASPGPHETAPLFDHFIELIEQYCQQNNRHHTK</sequence>
<feature type="binding site" evidence="8">
    <location>
        <position position="241"/>
    </location>
    <ligand>
        <name>L-glutamine</name>
        <dbReference type="ChEBI" id="CHEBI:58359"/>
    </ligand>
</feature>
<dbReference type="InterPro" id="IPR002474">
    <property type="entry name" value="CarbamoylP_synth_ssu_N"/>
</dbReference>
<gene>
    <name evidence="8" type="primary">carA</name>
    <name evidence="10" type="ORF">BDD30_2846</name>
</gene>
<dbReference type="InterPro" id="IPR036480">
    <property type="entry name" value="CarbP_synth_ssu_N_sf"/>
</dbReference>
<dbReference type="EMBL" id="RBLJ01000003">
    <property type="protein sequence ID" value="RKS58014.1"/>
    <property type="molecule type" value="Genomic_DNA"/>
</dbReference>
<comment type="similarity">
    <text evidence="2 8">Belongs to the CarA family.</text>
</comment>
<dbReference type="PROSITE" id="PS51273">
    <property type="entry name" value="GATASE_TYPE_1"/>
    <property type="match status" value="1"/>
</dbReference>
<feature type="active site" evidence="8">
    <location>
        <position position="353"/>
    </location>
</feature>
<comment type="catalytic activity">
    <reaction evidence="7 8">
        <text>hydrogencarbonate + L-glutamine + 2 ATP + H2O = carbamoyl phosphate + L-glutamate + 2 ADP + phosphate + 2 H(+)</text>
        <dbReference type="Rhea" id="RHEA:18633"/>
        <dbReference type="ChEBI" id="CHEBI:15377"/>
        <dbReference type="ChEBI" id="CHEBI:15378"/>
        <dbReference type="ChEBI" id="CHEBI:17544"/>
        <dbReference type="ChEBI" id="CHEBI:29985"/>
        <dbReference type="ChEBI" id="CHEBI:30616"/>
        <dbReference type="ChEBI" id="CHEBI:43474"/>
        <dbReference type="ChEBI" id="CHEBI:58228"/>
        <dbReference type="ChEBI" id="CHEBI:58359"/>
        <dbReference type="ChEBI" id="CHEBI:456216"/>
        <dbReference type="EC" id="6.3.5.5"/>
    </reaction>
</comment>
<feature type="active site" description="Nucleophile" evidence="8">
    <location>
        <position position="269"/>
    </location>
</feature>
<feature type="binding site" evidence="8">
    <location>
        <position position="311"/>
    </location>
    <ligand>
        <name>L-glutamine</name>
        <dbReference type="ChEBI" id="CHEBI:58359"/>
    </ligand>
</feature>
<feature type="binding site" evidence="8">
    <location>
        <position position="270"/>
    </location>
    <ligand>
        <name>L-glutamine</name>
        <dbReference type="ChEBI" id="CHEBI:58359"/>
    </ligand>
</feature>
<dbReference type="Pfam" id="PF00988">
    <property type="entry name" value="CPSase_sm_chain"/>
    <property type="match status" value="1"/>
</dbReference>
<evidence type="ECO:0000256" key="7">
    <source>
        <dbReference type="ARBA" id="ARBA00048816"/>
    </source>
</evidence>
<evidence type="ECO:0000256" key="8">
    <source>
        <dbReference type="HAMAP-Rule" id="MF_01209"/>
    </source>
</evidence>
<dbReference type="InterPro" id="IPR035686">
    <property type="entry name" value="CPSase_GATase1"/>
</dbReference>
<dbReference type="InterPro" id="IPR029062">
    <property type="entry name" value="Class_I_gatase-like"/>
</dbReference>
<comment type="pathway">
    <text evidence="1 8">Amino-acid biosynthesis; L-arginine biosynthesis; carbamoyl phosphate from bicarbonate: step 1/1.</text>
</comment>
<keyword evidence="6 8" id="KW-0315">Glutamine amidotransferase</keyword>
<evidence type="ECO:0000256" key="6">
    <source>
        <dbReference type="ARBA" id="ARBA00022962"/>
    </source>
</evidence>
<keyword evidence="8" id="KW-0028">Amino-acid biosynthesis</keyword>
<evidence type="ECO:0000256" key="1">
    <source>
        <dbReference type="ARBA" id="ARBA00005077"/>
    </source>
</evidence>
<evidence type="ECO:0000259" key="9">
    <source>
        <dbReference type="SMART" id="SM01097"/>
    </source>
</evidence>
<dbReference type="NCBIfam" id="TIGR01368">
    <property type="entry name" value="CPSaseIIsmall"/>
    <property type="match status" value="1"/>
</dbReference>
<keyword evidence="5 8" id="KW-0067">ATP-binding</keyword>
<evidence type="ECO:0000313" key="10">
    <source>
        <dbReference type="EMBL" id="RKS58014.1"/>
    </source>
</evidence>
<dbReference type="EC" id="6.3.5.5" evidence="8"/>